<gene>
    <name evidence="2" type="ORF">NWFMUON74_11410</name>
</gene>
<sequence>MARPDKIAGAGPDIPASERAAVSDRSTLALAPNLFHAVSTNAHRGAPSTRTVARHSFVASGGVRPLTSGKWNARTSAGWSGQWVSLSAKQCRPSGVIGTAPRW</sequence>
<name>A0A7G1KHB4_9NOCA</name>
<reference evidence="2 3" key="1">
    <citation type="submission" date="2020-08" db="EMBL/GenBank/DDBJ databases">
        <title>Genome Sequencing of Nocardia wallacei strain FMUON74 and assembly.</title>
        <authorList>
            <person name="Toyokawa M."/>
            <person name="Uesaka K."/>
        </authorList>
    </citation>
    <scope>NUCLEOTIDE SEQUENCE [LARGE SCALE GENOMIC DNA]</scope>
    <source>
        <strain evidence="2 3">FMUON74</strain>
    </source>
</reference>
<dbReference type="AlphaFoldDB" id="A0A7G1KHB4"/>
<proteinExistence type="predicted"/>
<evidence type="ECO:0000256" key="1">
    <source>
        <dbReference type="SAM" id="MobiDB-lite"/>
    </source>
</evidence>
<dbReference type="KEGG" id="nwl:NWFMUON74_11410"/>
<dbReference type="Proteomes" id="UP000516173">
    <property type="component" value="Chromosome"/>
</dbReference>
<organism evidence="2 3">
    <name type="scientific">Nocardia wallacei</name>
    <dbReference type="NCBI Taxonomy" id="480035"/>
    <lineage>
        <taxon>Bacteria</taxon>
        <taxon>Bacillati</taxon>
        <taxon>Actinomycetota</taxon>
        <taxon>Actinomycetes</taxon>
        <taxon>Mycobacteriales</taxon>
        <taxon>Nocardiaceae</taxon>
        <taxon>Nocardia</taxon>
    </lineage>
</organism>
<accession>A0A7G1KHB4</accession>
<protein>
    <submittedName>
        <fullName evidence="2">Uncharacterized protein</fullName>
    </submittedName>
</protein>
<evidence type="ECO:0000313" key="2">
    <source>
        <dbReference type="EMBL" id="BCK53369.1"/>
    </source>
</evidence>
<keyword evidence="3" id="KW-1185">Reference proteome</keyword>
<evidence type="ECO:0000313" key="3">
    <source>
        <dbReference type="Proteomes" id="UP000516173"/>
    </source>
</evidence>
<dbReference type="EMBL" id="AP023396">
    <property type="protein sequence ID" value="BCK53369.1"/>
    <property type="molecule type" value="Genomic_DNA"/>
</dbReference>
<feature type="region of interest" description="Disordered" evidence="1">
    <location>
        <begin position="1"/>
        <end position="20"/>
    </location>
</feature>